<reference evidence="2 3" key="1">
    <citation type="journal article" date="2015" name="Genome Announc.">
        <title>Complete Genome Sequence of Methylobacterium aquaticum Strain 22A, Isolated from Racomitrium japonicum Moss.</title>
        <authorList>
            <person name="Tani A."/>
            <person name="Ogura Y."/>
            <person name="Hayashi T."/>
            <person name="Kimbara K."/>
        </authorList>
    </citation>
    <scope>NUCLEOTIDE SEQUENCE [LARGE SCALE GENOMIC DNA]</scope>
    <source>
        <strain evidence="2 3">MA-22A</strain>
    </source>
</reference>
<dbReference type="Pfam" id="PF08410">
    <property type="entry name" value="DUF1737"/>
    <property type="match status" value="1"/>
</dbReference>
<dbReference type="Proteomes" id="UP000061432">
    <property type="component" value="Chromosome"/>
</dbReference>
<reference evidence="3" key="2">
    <citation type="submission" date="2015-01" db="EMBL/GenBank/DDBJ databases">
        <title>Complete genome sequence of Methylobacterium aquaticum strain 22A.</title>
        <authorList>
            <person name="Tani A."/>
            <person name="Ogura Y."/>
            <person name="Hayashi T."/>
        </authorList>
    </citation>
    <scope>NUCLEOTIDE SEQUENCE [LARGE SCALE GENOMIC DNA]</scope>
    <source>
        <strain evidence="3">MA-22A</strain>
    </source>
</reference>
<evidence type="ECO:0000259" key="1">
    <source>
        <dbReference type="Pfam" id="PF08410"/>
    </source>
</evidence>
<name>A0A0C6FAM2_9HYPH</name>
<dbReference type="InterPro" id="IPR013619">
    <property type="entry name" value="DUF1737"/>
</dbReference>
<accession>A0A0C6FAM2</accession>
<feature type="domain" description="DUF1737" evidence="1">
    <location>
        <begin position="21"/>
        <end position="69"/>
    </location>
</feature>
<sequence length="86" mass="9293">MFRRIAVHEEQTLDSKPPNDMLPYRLVTGKDDANFCRRISEALALGYRLHGSPACTFNGTDVIVAQAVVWPSAVAADAPGDATPHA</sequence>
<proteinExistence type="predicted"/>
<protein>
    <submittedName>
        <fullName evidence="2">Uncharacterized conserved small protein</fullName>
    </submittedName>
</protein>
<dbReference type="KEGG" id="maqu:Maq22A_c11215"/>
<dbReference type="AlphaFoldDB" id="A0A0C6FAM2"/>
<organism evidence="2 3">
    <name type="scientific">Methylobacterium aquaticum</name>
    <dbReference type="NCBI Taxonomy" id="270351"/>
    <lineage>
        <taxon>Bacteria</taxon>
        <taxon>Pseudomonadati</taxon>
        <taxon>Pseudomonadota</taxon>
        <taxon>Alphaproteobacteria</taxon>
        <taxon>Hyphomicrobiales</taxon>
        <taxon>Methylobacteriaceae</taxon>
        <taxon>Methylobacterium</taxon>
    </lineage>
</organism>
<dbReference type="PATRIC" id="fig|270351.10.peg.2159"/>
<gene>
    <name evidence="2" type="ORF">Maq22A_c11215</name>
</gene>
<evidence type="ECO:0000313" key="2">
    <source>
        <dbReference type="EMBL" id="BAQ45503.1"/>
    </source>
</evidence>
<dbReference type="EMBL" id="AP014704">
    <property type="protein sequence ID" value="BAQ45503.1"/>
    <property type="molecule type" value="Genomic_DNA"/>
</dbReference>
<evidence type="ECO:0000313" key="3">
    <source>
        <dbReference type="Proteomes" id="UP000061432"/>
    </source>
</evidence>